<feature type="compositionally biased region" description="Basic and acidic residues" evidence="1">
    <location>
        <begin position="257"/>
        <end position="268"/>
    </location>
</feature>
<proteinExistence type="predicted"/>
<feature type="compositionally biased region" description="Polar residues" evidence="1">
    <location>
        <begin position="272"/>
        <end position="282"/>
    </location>
</feature>
<feature type="compositionally biased region" description="Basic and acidic residues" evidence="1">
    <location>
        <begin position="232"/>
        <end position="250"/>
    </location>
</feature>
<accession>T1KIX6</accession>
<dbReference type="Proteomes" id="UP000015104">
    <property type="component" value="Unassembled WGS sequence"/>
</dbReference>
<feature type="compositionally biased region" description="Basic and acidic residues" evidence="1">
    <location>
        <begin position="28"/>
        <end position="44"/>
    </location>
</feature>
<protein>
    <submittedName>
        <fullName evidence="3">Uncharacterized protein</fullName>
    </submittedName>
</protein>
<keyword evidence="2" id="KW-0732">Signal</keyword>
<evidence type="ECO:0000256" key="2">
    <source>
        <dbReference type="SAM" id="SignalP"/>
    </source>
</evidence>
<evidence type="ECO:0000256" key="1">
    <source>
        <dbReference type="SAM" id="MobiDB-lite"/>
    </source>
</evidence>
<sequence>MFCSSFWPFTILGFCPVHTRVVTRVGDSKSADKNTTEIGPKEQIPENATSTEMSTVKTTVTTTSEGTTESVMNMTTKLPEDKTTPASSEITTSVSTSPPQDSTTTTIVPTTTQKTEAPEDKATTKATTDETTTKGSKEETTSVTTETPKETTVSEESKDETVSEAPTEDTSPATKAKTDKVKPTETTVKTTAKSTVKIKDSDDDDSDDELTDKKTEASTEGIVESEIESAAEDPKVFYEETRTKPKKAEAPTKASRKTTDKGDARNELNARPTPSTAKQSSRIKGLPSQMKSARQQLAKSNGAVKVSSGASNPAVGDNPINNYYGSSLLRENE</sequence>
<feature type="chain" id="PRO_5004580780" evidence="2">
    <location>
        <begin position="20"/>
        <end position="333"/>
    </location>
</feature>
<feature type="compositionally biased region" description="Polar residues" evidence="1">
    <location>
        <begin position="289"/>
        <end position="299"/>
    </location>
</feature>
<name>T1KIX6_TETUR</name>
<feature type="compositionally biased region" description="Low complexity" evidence="1">
    <location>
        <begin position="91"/>
        <end position="115"/>
    </location>
</feature>
<feature type="compositionally biased region" description="Low complexity" evidence="1">
    <location>
        <begin position="184"/>
        <end position="195"/>
    </location>
</feature>
<dbReference type="EMBL" id="CAEY01000114">
    <property type="status" value="NOT_ANNOTATED_CDS"/>
    <property type="molecule type" value="Genomic_DNA"/>
</dbReference>
<reference evidence="3" key="2">
    <citation type="submission" date="2015-06" db="UniProtKB">
        <authorList>
            <consortium name="EnsemblMetazoa"/>
        </authorList>
    </citation>
    <scope>IDENTIFICATION</scope>
</reference>
<feature type="compositionally biased region" description="Basic and acidic residues" evidence="1">
    <location>
        <begin position="116"/>
        <end position="140"/>
    </location>
</feature>
<feature type="region of interest" description="Disordered" evidence="1">
    <location>
        <begin position="28"/>
        <end position="333"/>
    </location>
</feature>
<organism evidence="3 4">
    <name type="scientific">Tetranychus urticae</name>
    <name type="common">Two-spotted spider mite</name>
    <dbReference type="NCBI Taxonomy" id="32264"/>
    <lineage>
        <taxon>Eukaryota</taxon>
        <taxon>Metazoa</taxon>
        <taxon>Ecdysozoa</taxon>
        <taxon>Arthropoda</taxon>
        <taxon>Chelicerata</taxon>
        <taxon>Arachnida</taxon>
        <taxon>Acari</taxon>
        <taxon>Acariformes</taxon>
        <taxon>Trombidiformes</taxon>
        <taxon>Prostigmata</taxon>
        <taxon>Eleutherengona</taxon>
        <taxon>Raphignathae</taxon>
        <taxon>Tetranychoidea</taxon>
        <taxon>Tetranychidae</taxon>
        <taxon>Tetranychus</taxon>
    </lineage>
</organism>
<reference evidence="4" key="1">
    <citation type="submission" date="2011-08" db="EMBL/GenBank/DDBJ databases">
        <authorList>
            <person name="Rombauts S."/>
        </authorList>
    </citation>
    <scope>NUCLEOTIDE SEQUENCE</scope>
    <source>
        <strain evidence="4">London</strain>
    </source>
</reference>
<keyword evidence="4" id="KW-1185">Reference proteome</keyword>
<dbReference type="HOGENOM" id="CLU_835040_0_0_1"/>
<feature type="compositionally biased region" description="Acidic residues" evidence="1">
    <location>
        <begin position="201"/>
        <end position="210"/>
    </location>
</feature>
<dbReference type="EnsemblMetazoa" id="tetur12g02920.1">
    <property type="protein sequence ID" value="tetur12g02920.1"/>
    <property type="gene ID" value="tetur12g02920"/>
</dbReference>
<feature type="compositionally biased region" description="Low complexity" evidence="1">
    <location>
        <begin position="49"/>
        <end position="71"/>
    </location>
</feature>
<feature type="signal peptide" evidence="2">
    <location>
        <begin position="1"/>
        <end position="19"/>
    </location>
</feature>
<evidence type="ECO:0000313" key="3">
    <source>
        <dbReference type="EnsemblMetazoa" id="tetur12g02920.1"/>
    </source>
</evidence>
<evidence type="ECO:0000313" key="4">
    <source>
        <dbReference type="Proteomes" id="UP000015104"/>
    </source>
</evidence>
<dbReference type="AlphaFoldDB" id="T1KIX6"/>